<gene>
    <name evidence="2" type="ORF">DICVIV_12805</name>
</gene>
<protein>
    <recommendedName>
        <fullName evidence="4">G-protein coupled receptors family 1 profile domain-containing protein</fullName>
    </recommendedName>
</protein>
<dbReference type="OrthoDB" id="5870289at2759"/>
<evidence type="ECO:0000313" key="3">
    <source>
        <dbReference type="Proteomes" id="UP000053766"/>
    </source>
</evidence>
<keyword evidence="1" id="KW-0812">Transmembrane</keyword>
<keyword evidence="3" id="KW-1185">Reference proteome</keyword>
<dbReference type="PANTHER" id="PTHR46709">
    <property type="entry name" value="PROTEIN CBG23488-RELATED"/>
    <property type="match status" value="1"/>
</dbReference>
<dbReference type="PANTHER" id="PTHR46709:SF15">
    <property type="entry name" value="G_PROTEIN_RECEP_F1_2 DOMAIN-CONTAINING PROTEIN"/>
    <property type="match status" value="1"/>
</dbReference>
<proteinExistence type="predicted"/>
<name>A0A0D8XBW5_DICVI</name>
<evidence type="ECO:0000256" key="1">
    <source>
        <dbReference type="SAM" id="Phobius"/>
    </source>
</evidence>
<organism evidence="2 3">
    <name type="scientific">Dictyocaulus viviparus</name>
    <name type="common">Bovine lungworm</name>
    <dbReference type="NCBI Taxonomy" id="29172"/>
    <lineage>
        <taxon>Eukaryota</taxon>
        <taxon>Metazoa</taxon>
        <taxon>Ecdysozoa</taxon>
        <taxon>Nematoda</taxon>
        <taxon>Chromadorea</taxon>
        <taxon>Rhabditida</taxon>
        <taxon>Rhabditina</taxon>
        <taxon>Rhabditomorpha</taxon>
        <taxon>Strongyloidea</taxon>
        <taxon>Metastrongylidae</taxon>
        <taxon>Dictyocaulus</taxon>
    </lineage>
</organism>
<evidence type="ECO:0008006" key="4">
    <source>
        <dbReference type="Google" id="ProtNLM"/>
    </source>
</evidence>
<feature type="transmembrane region" description="Helical" evidence="1">
    <location>
        <begin position="6"/>
        <end position="29"/>
    </location>
</feature>
<reference evidence="2 3" key="1">
    <citation type="submission" date="2013-11" db="EMBL/GenBank/DDBJ databases">
        <title>Draft genome of the bovine lungworm Dictyocaulus viviparus.</title>
        <authorList>
            <person name="Mitreva M."/>
        </authorList>
    </citation>
    <scope>NUCLEOTIDE SEQUENCE [LARGE SCALE GENOMIC DNA]</scope>
    <source>
        <strain evidence="2 3">HannoverDv2000</strain>
    </source>
</reference>
<dbReference type="Proteomes" id="UP000053766">
    <property type="component" value="Unassembled WGS sequence"/>
</dbReference>
<evidence type="ECO:0000313" key="2">
    <source>
        <dbReference type="EMBL" id="KJH41227.1"/>
    </source>
</evidence>
<feature type="transmembrane region" description="Helical" evidence="1">
    <location>
        <begin position="49"/>
        <end position="69"/>
    </location>
</feature>
<keyword evidence="1" id="KW-1133">Transmembrane helix</keyword>
<dbReference type="EMBL" id="KN716876">
    <property type="protein sequence ID" value="KJH41227.1"/>
    <property type="molecule type" value="Genomic_DNA"/>
</dbReference>
<reference evidence="3" key="2">
    <citation type="journal article" date="2016" name="Sci. Rep.">
        <title>Dictyocaulus viviparus genome, variome and transcriptome elucidate lungworm biology and support future intervention.</title>
        <authorList>
            <person name="McNulty S.N."/>
            <person name="Strube C."/>
            <person name="Rosa B.A."/>
            <person name="Martin J.C."/>
            <person name="Tyagi R."/>
            <person name="Choi Y.J."/>
            <person name="Wang Q."/>
            <person name="Hallsworth Pepin K."/>
            <person name="Zhang X."/>
            <person name="Ozersky P."/>
            <person name="Wilson R.K."/>
            <person name="Sternberg P.W."/>
            <person name="Gasser R.B."/>
            <person name="Mitreva M."/>
        </authorList>
    </citation>
    <scope>NUCLEOTIDE SEQUENCE [LARGE SCALE GENOMIC DNA]</scope>
    <source>
        <strain evidence="3">HannoverDv2000</strain>
    </source>
</reference>
<accession>A0A0D8XBW5</accession>
<sequence>MKTYNVHMLIASRIVQLCIPYILIANTAFRLACITERTVPQIRGRNLQLTVVIITAIVAFLRLPGYFFIEVVILPNCDLFQSRILSGKEVNPQIAKMYTISDVFIQTRGNDAEQEERREYKRLRCAVKTTIVIISSYLACNSVNFVLYCIEIFKSNLTQDEDGNFNVFYVIASDLGTNLFVFSSTIRIFVYYKYNPTIRQQIQSVTNPRCLIGNKETYHRKHKPLNASSI</sequence>
<dbReference type="Gene3D" id="1.20.1070.10">
    <property type="entry name" value="Rhodopsin 7-helix transmembrane proteins"/>
    <property type="match status" value="1"/>
</dbReference>
<dbReference type="AlphaFoldDB" id="A0A0D8XBW5"/>
<keyword evidence="1" id="KW-0472">Membrane</keyword>